<keyword evidence="3" id="KW-0813">Transport</keyword>
<keyword evidence="4 9" id="KW-0812">Transmembrane</keyword>
<evidence type="ECO:0000256" key="5">
    <source>
        <dbReference type="ARBA" id="ARBA00022847"/>
    </source>
</evidence>
<evidence type="ECO:0000256" key="2">
    <source>
        <dbReference type="ARBA" id="ARBA00006459"/>
    </source>
</evidence>
<evidence type="ECO:0000256" key="7">
    <source>
        <dbReference type="ARBA" id="ARBA00023136"/>
    </source>
</evidence>
<keyword evidence="7 9" id="KW-0472">Membrane</keyword>
<protein>
    <submittedName>
        <fullName evidence="10">Sodium-and chloride-dependent glycine transporter 1</fullName>
    </submittedName>
</protein>
<dbReference type="InterPro" id="IPR000175">
    <property type="entry name" value="Na/ntran_symport"/>
</dbReference>
<keyword evidence="11" id="KW-1185">Reference proteome</keyword>
<dbReference type="PANTHER" id="PTHR11616">
    <property type="entry name" value="SODIUM/CHLORIDE DEPENDENT TRANSPORTER"/>
    <property type="match status" value="1"/>
</dbReference>
<keyword evidence="5" id="KW-0769">Symport</keyword>
<keyword evidence="6 9" id="KW-1133">Transmembrane helix</keyword>
<dbReference type="PANTHER" id="PTHR11616:SF321">
    <property type="entry name" value="SODIUM-DEPENDENT NUTRIENT AMINO ACID TRANSPORTER 1-RELATED"/>
    <property type="match status" value="1"/>
</dbReference>
<dbReference type="Proteomes" id="UP000054630">
    <property type="component" value="Unassembled WGS sequence"/>
</dbReference>
<evidence type="ECO:0000256" key="4">
    <source>
        <dbReference type="ARBA" id="ARBA00022692"/>
    </source>
</evidence>
<dbReference type="InterPro" id="IPR037272">
    <property type="entry name" value="SNS_sf"/>
</dbReference>
<proteinExistence type="inferred from homology"/>
<evidence type="ECO:0000256" key="3">
    <source>
        <dbReference type="ARBA" id="ARBA00022448"/>
    </source>
</evidence>
<dbReference type="GO" id="GO:0089718">
    <property type="term" value="P:amino acid import across plasma membrane"/>
    <property type="evidence" value="ECO:0007669"/>
    <property type="project" value="TreeGrafter"/>
</dbReference>
<dbReference type="SUPFAM" id="SSF161070">
    <property type="entry name" value="SNF-like"/>
    <property type="match status" value="1"/>
</dbReference>
<dbReference type="GO" id="GO:0005886">
    <property type="term" value="C:plasma membrane"/>
    <property type="evidence" value="ECO:0007669"/>
    <property type="project" value="TreeGrafter"/>
</dbReference>
<evidence type="ECO:0000256" key="6">
    <source>
        <dbReference type="ARBA" id="ARBA00022989"/>
    </source>
</evidence>
<feature type="transmembrane region" description="Helical" evidence="9">
    <location>
        <begin position="158"/>
        <end position="185"/>
    </location>
</feature>
<sequence>MTGYVTKRSKHWFHCSACKQIKPVVLTTKAMKSITTFHHIYCYLSCETISTYSSNKMWAQSIRLSTERQNAENYNTLSLLKPTFVAGLEKYAHLYRYMLGEPSRKFWKFLGYPINKFYTLCWAYLTPLCLVVVLVFNFSEYTITSYGNYTYPLWAEVIGWLIAFGSCLPAVIVALYKVIVIVTTGSKETIKLRLRNQLTSTERWDQNRKILETSNADELQTVETKMKF</sequence>
<organism evidence="10 11">
    <name type="scientific">Trichinella nelsoni</name>
    <dbReference type="NCBI Taxonomy" id="6336"/>
    <lineage>
        <taxon>Eukaryota</taxon>
        <taxon>Metazoa</taxon>
        <taxon>Ecdysozoa</taxon>
        <taxon>Nematoda</taxon>
        <taxon>Enoplea</taxon>
        <taxon>Dorylaimia</taxon>
        <taxon>Trichinellida</taxon>
        <taxon>Trichinellidae</taxon>
        <taxon>Trichinella</taxon>
    </lineage>
</organism>
<dbReference type="PROSITE" id="PS50267">
    <property type="entry name" value="NA_NEUROTRAN_SYMP_3"/>
    <property type="match status" value="1"/>
</dbReference>
<dbReference type="Pfam" id="PF00209">
    <property type="entry name" value="SNF"/>
    <property type="match status" value="1"/>
</dbReference>
<comment type="subcellular location">
    <subcellularLocation>
        <location evidence="1">Membrane</location>
        <topology evidence="1">Multi-pass membrane protein</topology>
    </subcellularLocation>
</comment>
<name>A0A0V0RLP7_9BILA</name>
<comment type="caution">
    <text evidence="10">The sequence shown here is derived from an EMBL/GenBank/DDBJ whole genome shotgun (WGS) entry which is preliminary data.</text>
</comment>
<comment type="similarity">
    <text evidence="2">Belongs to the sodium:neurotransmitter symporter (SNF) (TC 2.A.22) family.</text>
</comment>
<accession>A0A0V0RLP7</accession>
<evidence type="ECO:0000256" key="1">
    <source>
        <dbReference type="ARBA" id="ARBA00004141"/>
    </source>
</evidence>
<dbReference type="AlphaFoldDB" id="A0A0V0RLP7"/>
<dbReference type="EMBL" id="JYDL01000131">
    <property type="protein sequence ID" value="KRX15414.1"/>
    <property type="molecule type" value="Genomic_DNA"/>
</dbReference>
<gene>
    <name evidence="10" type="primary">SLC6A9</name>
    <name evidence="10" type="ORF">T07_3033</name>
</gene>
<dbReference type="GO" id="GO:0005283">
    <property type="term" value="F:amino acid:sodium symporter activity"/>
    <property type="evidence" value="ECO:0007669"/>
    <property type="project" value="TreeGrafter"/>
</dbReference>
<keyword evidence="8" id="KW-0325">Glycoprotein</keyword>
<dbReference type="STRING" id="6336.A0A0V0RLP7"/>
<evidence type="ECO:0000313" key="11">
    <source>
        <dbReference type="Proteomes" id="UP000054630"/>
    </source>
</evidence>
<dbReference type="OrthoDB" id="6581954at2759"/>
<reference evidence="10 11" key="1">
    <citation type="submission" date="2015-01" db="EMBL/GenBank/DDBJ databases">
        <title>Evolution of Trichinella species and genotypes.</title>
        <authorList>
            <person name="Korhonen P.K."/>
            <person name="Edoardo P."/>
            <person name="Giuseppe L.R."/>
            <person name="Gasser R.B."/>
        </authorList>
    </citation>
    <scope>NUCLEOTIDE SEQUENCE [LARGE SCALE GENOMIC DNA]</scope>
    <source>
        <strain evidence="10">ISS37</strain>
    </source>
</reference>
<evidence type="ECO:0000256" key="9">
    <source>
        <dbReference type="SAM" id="Phobius"/>
    </source>
</evidence>
<evidence type="ECO:0000256" key="8">
    <source>
        <dbReference type="ARBA" id="ARBA00023180"/>
    </source>
</evidence>
<feature type="transmembrane region" description="Helical" evidence="9">
    <location>
        <begin position="117"/>
        <end position="138"/>
    </location>
</feature>
<evidence type="ECO:0000313" key="10">
    <source>
        <dbReference type="EMBL" id="KRX15414.1"/>
    </source>
</evidence>